<evidence type="ECO:0000313" key="7">
    <source>
        <dbReference type="Proteomes" id="UP000095673"/>
    </source>
</evidence>
<gene>
    <name evidence="6" type="primary">rfbX</name>
    <name evidence="6" type="ORF">ERS852580_01776</name>
</gene>
<dbReference type="PANTHER" id="PTHR43424:SF1">
    <property type="entry name" value="LOCUS PUTATIVE PROTEIN 1-RELATED"/>
    <property type="match status" value="1"/>
</dbReference>
<feature type="transmembrane region" description="Helical" evidence="5">
    <location>
        <begin position="207"/>
        <end position="223"/>
    </location>
</feature>
<evidence type="ECO:0000256" key="2">
    <source>
        <dbReference type="ARBA" id="ARBA00022692"/>
    </source>
</evidence>
<dbReference type="GO" id="GO:0016020">
    <property type="term" value="C:membrane"/>
    <property type="evidence" value="ECO:0007669"/>
    <property type="project" value="UniProtKB-SubCell"/>
</dbReference>
<feature type="transmembrane region" description="Helical" evidence="5">
    <location>
        <begin position="319"/>
        <end position="339"/>
    </location>
</feature>
<accession>A0A173TSQ4</accession>
<evidence type="ECO:0000313" key="6">
    <source>
        <dbReference type="EMBL" id="CUN05514.1"/>
    </source>
</evidence>
<feature type="transmembrane region" description="Helical" evidence="5">
    <location>
        <begin position="113"/>
        <end position="133"/>
    </location>
</feature>
<evidence type="ECO:0000256" key="5">
    <source>
        <dbReference type="SAM" id="Phobius"/>
    </source>
</evidence>
<proteinExistence type="predicted"/>
<feature type="transmembrane region" description="Helical" evidence="5">
    <location>
        <begin position="439"/>
        <end position="460"/>
    </location>
</feature>
<protein>
    <submittedName>
        <fullName evidence="6">Putative O-antigen transporter</fullName>
    </submittedName>
</protein>
<feature type="transmembrane region" description="Helical" evidence="5">
    <location>
        <begin position="80"/>
        <end position="101"/>
    </location>
</feature>
<sequence>MDNSKRNFLYTSLYQILTILIPLITTPYLSRVLGAEQLGRFSFSYSIAYYFMMFIKLGLDNYGNRSIAYVRDDKIKLSKIFCEIYLFQFVCACLFICLYFYYCILFTNNILNYILFIYVLSGLFDITWFFYGLEKFKLTVSRNIIVKIISTIAIFVLVKNKTNIYEYTLIVSISSLVSQLMVWPFLKSQIIITRVSFKSIVKHVKPNVILFIPVIAVSLYNIMDKIMLGSLSTKIQLGYYDSSEKVLQIPIALITALGTVMMPRMASMRATAQKKQINSVVGKSIEFAMFLSCGMAFGLMGVAKTFVPWYYGNSFEDCIMLFKVLLPSCIFLAFANVIRTQFLIPYEKDKIYIFGVISGALVNLFFNFLLIPKFQAIGASIGTLLAEITVCFVQAGLVKNELNIMIFCKKTIKYIISGIIMFTIIVHIDFNIFNTFLNLTLQVIIGCIIYLGLILLWVLISRRLLTSSKTLTSQNE</sequence>
<evidence type="ECO:0000256" key="3">
    <source>
        <dbReference type="ARBA" id="ARBA00022989"/>
    </source>
</evidence>
<comment type="subcellular location">
    <subcellularLocation>
        <location evidence="1">Membrane</location>
        <topology evidence="1">Multi-pass membrane protein</topology>
    </subcellularLocation>
</comment>
<dbReference type="AlphaFoldDB" id="A0A173TSQ4"/>
<feature type="transmembrane region" description="Helical" evidence="5">
    <location>
        <begin position="287"/>
        <end position="307"/>
    </location>
</feature>
<keyword evidence="2 5" id="KW-0812">Transmembrane</keyword>
<dbReference type="PANTHER" id="PTHR43424">
    <property type="entry name" value="LOCUS PUTATIVE PROTEIN 1-RELATED"/>
    <property type="match status" value="1"/>
</dbReference>
<keyword evidence="3 5" id="KW-1133">Transmembrane helix</keyword>
<feature type="transmembrane region" description="Helical" evidence="5">
    <location>
        <begin position="377"/>
        <end position="399"/>
    </location>
</feature>
<dbReference type="InterPro" id="IPR002797">
    <property type="entry name" value="Polysacc_synth"/>
</dbReference>
<feature type="transmembrane region" description="Helical" evidence="5">
    <location>
        <begin position="351"/>
        <end position="371"/>
    </location>
</feature>
<feature type="transmembrane region" description="Helical" evidence="5">
    <location>
        <begin position="247"/>
        <end position="266"/>
    </location>
</feature>
<dbReference type="Proteomes" id="UP000095673">
    <property type="component" value="Unassembled WGS sequence"/>
</dbReference>
<reference evidence="6 7" key="1">
    <citation type="submission" date="2015-09" db="EMBL/GenBank/DDBJ databases">
        <authorList>
            <consortium name="Pathogen Informatics"/>
        </authorList>
    </citation>
    <scope>NUCLEOTIDE SEQUENCE [LARGE SCALE GENOMIC DNA]</scope>
    <source>
        <strain evidence="6 7">2789STDY5834968</strain>
    </source>
</reference>
<feature type="transmembrane region" description="Helical" evidence="5">
    <location>
        <begin position="411"/>
        <end position="433"/>
    </location>
</feature>
<dbReference type="Pfam" id="PF01943">
    <property type="entry name" value="Polysacc_synt"/>
    <property type="match status" value="1"/>
</dbReference>
<feature type="transmembrane region" description="Helical" evidence="5">
    <location>
        <begin position="164"/>
        <end position="186"/>
    </location>
</feature>
<feature type="transmembrane region" description="Helical" evidence="5">
    <location>
        <begin position="140"/>
        <end position="158"/>
    </location>
</feature>
<name>A0A173TSQ4_9FIRM</name>
<keyword evidence="4 5" id="KW-0472">Membrane</keyword>
<organism evidence="6 7">
    <name type="scientific">Agathobacter rectalis</name>
    <dbReference type="NCBI Taxonomy" id="39491"/>
    <lineage>
        <taxon>Bacteria</taxon>
        <taxon>Bacillati</taxon>
        <taxon>Bacillota</taxon>
        <taxon>Clostridia</taxon>
        <taxon>Lachnospirales</taxon>
        <taxon>Lachnospiraceae</taxon>
        <taxon>Agathobacter</taxon>
    </lineage>
</organism>
<feature type="transmembrane region" description="Helical" evidence="5">
    <location>
        <begin position="41"/>
        <end position="59"/>
    </location>
</feature>
<evidence type="ECO:0000256" key="4">
    <source>
        <dbReference type="ARBA" id="ARBA00023136"/>
    </source>
</evidence>
<feature type="transmembrane region" description="Helical" evidence="5">
    <location>
        <begin position="7"/>
        <end position="29"/>
    </location>
</feature>
<dbReference type="InterPro" id="IPR052556">
    <property type="entry name" value="PolySynth_Transporter"/>
</dbReference>
<dbReference type="EMBL" id="CYXM01000007">
    <property type="protein sequence ID" value="CUN05514.1"/>
    <property type="molecule type" value="Genomic_DNA"/>
</dbReference>
<dbReference type="RefSeq" id="WP_055238093.1">
    <property type="nucleotide sequence ID" value="NZ_CYXM01000007.1"/>
</dbReference>
<evidence type="ECO:0000256" key="1">
    <source>
        <dbReference type="ARBA" id="ARBA00004141"/>
    </source>
</evidence>